<name>A0AAN4Z9F8_9BILA</name>
<keyword evidence="7" id="KW-1185">Reference proteome</keyword>
<dbReference type="PANTHER" id="PTHR46671">
    <property type="entry name" value="PROTEIN CBG11221"/>
    <property type="match status" value="1"/>
</dbReference>
<keyword evidence="2" id="KW-0328">Glycosyltransferase</keyword>
<evidence type="ECO:0000256" key="3">
    <source>
        <dbReference type="ARBA" id="ARBA00022679"/>
    </source>
</evidence>
<evidence type="ECO:0000256" key="5">
    <source>
        <dbReference type="ARBA" id="ARBA00023180"/>
    </source>
</evidence>
<comment type="caution">
    <text evidence="6">The sequence shown here is derived from an EMBL/GenBank/DDBJ whole genome shotgun (WGS) entry which is preliminary data.</text>
</comment>
<dbReference type="GO" id="GO:0016020">
    <property type="term" value="C:membrane"/>
    <property type="evidence" value="ECO:0007669"/>
    <property type="project" value="UniProtKB-SubCell"/>
</dbReference>
<dbReference type="AlphaFoldDB" id="A0AAN4Z9F8"/>
<evidence type="ECO:0000256" key="2">
    <source>
        <dbReference type="ARBA" id="ARBA00022676"/>
    </source>
</evidence>
<dbReference type="GO" id="GO:0016757">
    <property type="term" value="F:glycosyltransferase activity"/>
    <property type="evidence" value="ECO:0007669"/>
    <property type="project" value="UniProtKB-KW"/>
</dbReference>
<keyword evidence="5" id="KW-0325">Glycoprotein</keyword>
<protein>
    <submittedName>
        <fullName evidence="6">Uncharacterized protein</fullName>
    </submittedName>
</protein>
<dbReference type="EMBL" id="BTRK01000002">
    <property type="protein sequence ID" value="GMR36586.1"/>
    <property type="molecule type" value="Genomic_DNA"/>
</dbReference>
<dbReference type="InterPro" id="IPR003406">
    <property type="entry name" value="Glyco_trans_14"/>
</dbReference>
<sequence>MMLNDDSSDEEGVLYFSRNDSITTTSNTMFSSPEVEVPISPLTPISQDQSELAKTDEKDEAVEDVANYEQDMNTAPFGTKRTITVQSSVDTENLPEENTFIPWEPVSLMDGLGWDIKEGKMTDVSLIRVSSLLQNLNLQLLVMNKEIIQVEKAVLEAYRQKRAGEIGFENRTATITQEKDSNCWVLKKRRYLPAELPRYMLVPHNVLFIRHVSRDYNFTETALTMLYSPLNFYCFTVDSNATETFKEKMRFLSLCVHNVIVPEMEVDGSDPEDYFRGTQACLQMLQKYPWEHVVILEEQLVPVRSVQSLILLLSRLNHSSLIGRDKFTYHHGTPLNRTIDRLANASTPVVQKKCTNEKRDQWGNCVKGMEEFDDTIRSHDFFVRVDPSFDFGFVQCMHERVFRKTYEEHIPL</sequence>
<dbReference type="Pfam" id="PF02485">
    <property type="entry name" value="Branch"/>
    <property type="match status" value="1"/>
</dbReference>
<organism evidence="6 7">
    <name type="scientific">Pristionchus mayeri</name>
    <dbReference type="NCBI Taxonomy" id="1317129"/>
    <lineage>
        <taxon>Eukaryota</taxon>
        <taxon>Metazoa</taxon>
        <taxon>Ecdysozoa</taxon>
        <taxon>Nematoda</taxon>
        <taxon>Chromadorea</taxon>
        <taxon>Rhabditida</taxon>
        <taxon>Rhabditina</taxon>
        <taxon>Diplogasteromorpha</taxon>
        <taxon>Diplogasteroidea</taxon>
        <taxon>Neodiplogasteridae</taxon>
        <taxon>Pristionchus</taxon>
    </lineage>
</organism>
<comment type="subcellular location">
    <subcellularLocation>
        <location evidence="1">Membrane</location>
        <topology evidence="1">Single-pass type II membrane protein</topology>
    </subcellularLocation>
</comment>
<evidence type="ECO:0000313" key="7">
    <source>
        <dbReference type="Proteomes" id="UP001328107"/>
    </source>
</evidence>
<evidence type="ECO:0000313" key="6">
    <source>
        <dbReference type="EMBL" id="GMR36586.1"/>
    </source>
</evidence>
<accession>A0AAN4Z9F8</accession>
<reference evidence="7" key="1">
    <citation type="submission" date="2022-10" db="EMBL/GenBank/DDBJ databases">
        <title>Genome assembly of Pristionchus species.</title>
        <authorList>
            <person name="Yoshida K."/>
            <person name="Sommer R.J."/>
        </authorList>
    </citation>
    <scope>NUCLEOTIDE SEQUENCE [LARGE SCALE GENOMIC DNA]</scope>
    <source>
        <strain evidence="7">RS5460</strain>
    </source>
</reference>
<keyword evidence="4" id="KW-0472">Membrane</keyword>
<evidence type="ECO:0000256" key="4">
    <source>
        <dbReference type="ARBA" id="ARBA00023136"/>
    </source>
</evidence>
<proteinExistence type="predicted"/>
<evidence type="ECO:0000256" key="1">
    <source>
        <dbReference type="ARBA" id="ARBA00004606"/>
    </source>
</evidence>
<dbReference type="PANTHER" id="PTHR46671:SF8">
    <property type="entry name" value="CORE-2_I-BRANCHING ENZYME"/>
    <property type="match status" value="1"/>
</dbReference>
<keyword evidence="3" id="KW-0808">Transferase</keyword>
<gene>
    <name evidence="6" type="ORF">PMAYCL1PPCAC_06781</name>
</gene>
<dbReference type="Proteomes" id="UP001328107">
    <property type="component" value="Unassembled WGS sequence"/>
</dbReference>